<accession>C5LHA7</accession>
<keyword evidence="3" id="KW-1185">Reference proteome</keyword>
<evidence type="ECO:0000259" key="1">
    <source>
        <dbReference type="PROSITE" id="PS50848"/>
    </source>
</evidence>
<protein>
    <recommendedName>
        <fullName evidence="1">START domain-containing protein</fullName>
    </recommendedName>
</protein>
<dbReference type="OMA" id="WIVNKVQ"/>
<dbReference type="EMBL" id="GG682011">
    <property type="protein sequence ID" value="EER03916.1"/>
    <property type="molecule type" value="Genomic_DNA"/>
</dbReference>
<name>C5LHA7_PERM5</name>
<evidence type="ECO:0000313" key="2">
    <source>
        <dbReference type="EMBL" id="EER03916.1"/>
    </source>
</evidence>
<reference evidence="2 3" key="1">
    <citation type="submission" date="2008-07" db="EMBL/GenBank/DDBJ databases">
        <authorList>
            <person name="El-Sayed N."/>
            <person name="Caler E."/>
            <person name="Inman J."/>
            <person name="Amedeo P."/>
            <person name="Hass B."/>
            <person name="Wortman J."/>
        </authorList>
    </citation>
    <scope>NUCLEOTIDE SEQUENCE [LARGE SCALE GENOMIC DNA]</scope>
    <source>
        <strain evidence="3">ATCC 50983 / TXsc</strain>
    </source>
</reference>
<dbReference type="InterPro" id="IPR051213">
    <property type="entry name" value="START_lipid_transfer"/>
</dbReference>
<dbReference type="InterPro" id="IPR002913">
    <property type="entry name" value="START_lipid-bd_dom"/>
</dbReference>
<dbReference type="Pfam" id="PF01852">
    <property type="entry name" value="START"/>
    <property type="match status" value="1"/>
</dbReference>
<dbReference type="InParanoid" id="C5LHA7"/>
<dbReference type="GO" id="GO:0008289">
    <property type="term" value="F:lipid binding"/>
    <property type="evidence" value="ECO:0007669"/>
    <property type="project" value="InterPro"/>
</dbReference>
<dbReference type="CDD" id="cd00177">
    <property type="entry name" value="START"/>
    <property type="match status" value="1"/>
</dbReference>
<dbReference type="InterPro" id="IPR023393">
    <property type="entry name" value="START-like_dom_sf"/>
</dbReference>
<dbReference type="SUPFAM" id="SSF55961">
    <property type="entry name" value="Bet v1-like"/>
    <property type="match status" value="1"/>
</dbReference>
<gene>
    <name evidence="2" type="ORF">Pmar_PMAR017330</name>
</gene>
<dbReference type="RefSeq" id="XP_002772100.1">
    <property type="nucleotide sequence ID" value="XM_002772054.1"/>
</dbReference>
<dbReference type="OrthoDB" id="5403181at2759"/>
<dbReference type="Gene3D" id="3.30.530.20">
    <property type="match status" value="1"/>
</dbReference>
<proteinExistence type="predicted"/>
<evidence type="ECO:0000313" key="3">
    <source>
        <dbReference type="Proteomes" id="UP000007800"/>
    </source>
</evidence>
<dbReference type="GeneID" id="9044665"/>
<dbReference type="Proteomes" id="UP000007800">
    <property type="component" value="Unassembled WGS sequence"/>
</dbReference>
<dbReference type="GO" id="GO:0005737">
    <property type="term" value="C:cytoplasm"/>
    <property type="evidence" value="ECO:0007669"/>
    <property type="project" value="UniProtKB-ARBA"/>
</dbReference>
<dbReference type="PANTHER" id="PTHR19308:SF14">
    <property type="entry name" value="START DOMAIN-CONTAINING PROTEIN"/>
    <property type="match status" value="1"/>
</dbReference>
<dbReference type="PROSITE" id="PS50848">
    <property type="entry name" value="START"/>
    <property type="match status" value="1"/>
</dbReference>
<dbReference type="PANTHER" id="PTHR19308">
    <property type="entry name" value="PHOSPHATIDYLCHOLINE TRANSFER PROTEIN"/>
    <property type="match status" value="1"/>
</dbReference>
<sequence>MEAVKDAQTVLLGYEKDERFKSSGKSGDVELSVRPPTATERQVVCGKMSFGKDYSIQQIMQFINDLTVKGTWDSQFQDGKILETYMKSDSQEFLLCWAAYKKQLGVSGRDFVYEVLTEMLSPTLGVIATRSVEKAEYPEHKFLDTHCRGFIHNAGYIIHDVEGEKMVSYYNQVDLRGLIPTWIVNKVQIQQPTSLKDTYKALRQYKFSSL</sequence>
<dbReference type="AlphaFoldDB" id="C5LHA7"/>
<feature type="domain" description="START" evidence="1">
    <location>
        <begin position="59"/>
        <end position="185"/>
    </location>
</feature>
<organism evidence="3">
    <name type="scientific">Perkinsus marinus (strain ATCC 50983 / TXsc)</name>
    <dbReference type="NCBI Taxonomy" id="423536"/>
    <lineage>
        <taxon>Eukaryota</taxon>
        <taxon>Sar</taxon>
        <taxon>Alveolata</taxon>
        <taxon>Perkinsozoa</taxon>
        <taxon>Perkinsea</taxon>
        <taxon>Perkinsida</taxon>
        <taxon>Perkinsidae</taxon>
        <taxon>Perkinsus</taxon>
    </lineage>
</organism>